<dbReference type="CDD" id="cd03426">
    <property type="entry name" value="NUDIX_CoAse_Nudt7"/>
    <property type="match status" value="1"/>
</dbReference>
<dbReference type="Proteomes" id="UP000295416">
    <property type="component" value="Unassembled WGS sequence"/>
</dbReference>
<comment type="cofactor">
    <cofactor evidence="1">
        <name>Mn(2+)</name>
        <dbReference type="ChEBI" id="CHEBI:29035"/>
    </cofactor>
</comment>
<evidence type="ECO:0000256" key="4">
    <source>
        <dbReference type="ARBA" id="ARBA00022801"/>
    </source>
</evidence>
<name>A0A4R2NSV8_9BACL</name>
<dbReference type="GO" id="GO:0010945">
    <property type="term" value="F:coenzyme A diphosphatase activity"/>
    <property type="evidence" value="ECO:0007669"/>
    <property type="project" value="InterPro"/>
</dbReference>
<evidence type="ECO:0000256" key="1">
    <source>
        <dbReference type="ARBA" id="ARBA00001936"/>
    </source>
</evidence>
<organism evidence="8 9">
    <name type="scientific">Scopulibacillus darangshiensis</name>
    <dbReference type="NCBI Taxonomy" id="442528"/>
    <lineage>
        <taxon>Bacteria</taxon>
        <taxon>Bacillati</taxon>
        <taxon>Bacillota</taxon>
        <taxon>Bacilli</taxon>
        <taxon>Bacillales</taxon>
        <taxon>Sporolactobacillaceae</taxon>
        <taxon>Scopulibacillus</taxon>
    </lineage>
</organism>
<evidence type="ECO:0000313" key="9">
    <source>
        <dbReference type="Proteomes" id="UP000295416"/>
    </source>
</evidence>
<dbReference type="InterPro" id="IPR045121">
    <property type="entry name" value="CoAse"/>
</dbReference>
<evidence type="ECO:0000256" key="3">
    <source>
        <dbReference type="ARBA" id="ARBA00022723"/>
    </source>
</evidence>
<proteinExistence type="predicted"/>
<protein>
    <submittedName>
        <fullName evidence="8">8-oxo-dGTP pyrophosphatase MutT (NUDIX family)</fullName>
    </submittedName>
</protein>
<evidence type="ECO:0000256" key="6">
    <source>
        <dbReference type="ARBA" id="ARBA00023211"/>
    </source>
</evidence>
<comment type="caution">
    <text evidence="8">The sequence shown here is derived from an EMBL/GenBank/DDBJ whole genome shotgun (WGS) entry which is preliminary data.</text>
</comment>
<dbReference type="Pfam" id="PF00293">
    <property type="entry name" value="NUDIX"/>
    <property type="match status" value="1"/>
</dbReference>
<feature type="domain" description="Nudix hydrolase" evidence="7">
    <location>
        <begin position="22"/>
        <end position="159"/>
    </location>
</feature>
<dbReference type="SUPFAM" id="SSF55811">
    <property type="entry name" value="Nudix"/>
    <property type="match status" value="1"/>
</dbReference>
<dbReference type="EMBL" id="SLXK01000024">
    <property type="protein sequence ID" value="TCP24564.1"/>
    <property type="molecule type" value="Genomic_DNA"/>
</dbReference>
<keyword evidence="3" id="KW-0479">Metal-binding</keyword>
<accession>A0A4R2NSV8</accession>
<dbReference type="OrthoDB" id="9802805at2"/>
<dbReference type="Gene3D" id="3.90.79.10">
    <property type="entry name" value="Nucleoside Triphosphate Pyrophosphohydrolase"/>
    <property type="match status" value="1"/>
</dbReference>
<evidence type="ECO:0000256" key="2">
    <source>
        <dbReference type="ARBA" id="ARBA00001946"/>
    </source>
</evidence>
<keyword evidence="4" id="KW-0378">Hydrolase</keyword>
<dbReference type="RefSeq" id="WP_132746984.1">
    <property type="nucleotide sequence ID" value="NZ_SLXK01000024.1"/>
</dbReference>
<keyword evidence="6" id="KW-0464">Manganese</keyword>
<evidence type="ECO:0000259" key="7">
    <source>
        <dbReference type="PROSITE" id="PS51462"/>
    </source>
</evidence>
<gene>
    <name evidence="8" type="ORF">EV207_12463</name>
</gene>
<dbReference type="InterPro" id="IPR000086">
    <property type="entry name" value="NUDIX_hydrolase_dom"/>
</dbReference>
<dbReference type="GO" id="GO:0046872">
    <property type="term" value="F:metal ion binding"/>
    <property type="evidence" value="ECO:0007669"/>
    <property type="project" value="UniProtKB-KW"/>
</dbReference>
<reference evidence="8 9" key="1">
    <citation type="submission" date="2019-03" db="EMBL/GenBank/DDBJ databases">
        <title>Genomic Encyclopedia of Type Strains, Phase IV (KMG-IV): sequencing the most valuable type-strain genomes for metagenomic binning, comparative biology and taxonomic classification.</title>
        <authorList>
            <person name="Goeker M."/>
        </authorList>
    </citation>
    <scope>NUCLEOTIDE SEQUENCE [LARGE SCALE GENOMIC DNA]</scope>
    <source>
        <strain evidence="8 9">DSM 19377</strain>
    </source>
</reference>
<sequence>MDLQKIQKKIAMDKGIIGEDTALKASVMIPLVKADKTWHILFEVRSKKMNHQPGDICFPGGRIDDTDPTPRHAALRETEEELGIRGEDIDILGELATYVPSSQMLVFPFVAALSQNHQLNLNQSEVDSVFTVPLNWLMNQEPERHIVDYDVRPRPDFPYDRIYGGKKYPFRNRQMAEMFYNYGDKTIWGLTARILQHFLSVIS</sequence>
<evidence type="ECO:0000313" key="8">
    <source>
        <dbReference type="EMBL" id="TCP24564.1"/>
    </source>
</evidence>
<evidence type="ECO:0000256" key="5">
    <source>
        <dbReference type="ARBA" id="ARBA00022842"/>
    </source>
</evidence>
<dbReference type="PANTHER" id="PTHR12992">
    <property type="entry name" value="NUDIX HYDROLASE"/>
    <property type="match status" value="1"/>
</dbReference>
<dbReference type="PANTHER" id="PTHR12992:SF11">
    <property type="entry name" value="MITOCHONDRIAL COENZYME A DIPHOSPHATASE NUDT8"/>
    <property type="match status" value="1"/>
</dbReference>
<dbReference type="InterPro" id="IPR015797">
    <property type="entry name" value="NUDIX_hydrolase-like_dom_sf"/>
</dbReference>
<keyword evidence="5" id="KW-0460">Magnesium</keyword>
<keyword evidence="9" id="KW-1185">Reference proteome</keyword>
<dbReference type="AlphaFoldDB" id="A0A4R2NSV8"/>
<comment type="cofactor">
    <cofactor evidence="2">
        <name>Mg(2+)</name>
        <dbReference type="ChEBI" id="CHEBI:18420"/>
    </cofactor>
</comment>
<dbReference type="PROSITE" id="PS51462">
    <property type="entry name" value="NUDIX"/>
    <property type="match status" value="1"/>
</dbReference>